<dbReference type="InterPro" id="IPR003765">
    <property type="entry name" value="NO3_reductase_chaperone_NarJ"/>
</dbReference>
<sequence length="261" mass="28899">METGLNQVAGTSYAPRSSEAVGESAGVAESRAVSVNPDAAEQREMAFDDPAEEDGWTDPRWKIISTLLAYPGSAAFPRLLADAEEWVSELILSDDDGTLSKRPGDLEPLLTLIRRMKVCEERDLESEYTRYFDFQSSTCLYLTAHELGDSRKRGLALVALRRMLSTAGFEEDGTELPDYLPLLFEFLAAKPADFDATDLEIRLARVIHVITETLPGDSVYREVFSIAASCLPDANLPDGGFVFANRESTDLDELPYPLQYD</sequence>
<dbReference type="EMBL" id="CP071182">
    <property type="protein sequence ID" value="QSO45586.1"/>
    <property type="molecule type" value="Genomic_DNA"/>
</dbReference>
<evidence type="ECO:0000256" key="1">
    <source>
        <dbReference type="ARBA" id="ARBA00023063"/>
    </source>
</evidence>
<keyword evidence="4" id="KW-1185">Reference proteome</keyword>
<dbReference type="GO" id="GO:0051131">
    <property type="term" value="P:chaperone-mediated protein complex assembly"/>
    <property type="evidence" value="ECO:0007669"/>
    <property type="project" value="InterPro"/>
</dbReference>
<dbReference type="Gene3D" id="1.10.3480.10">
    <property type="entry name" value="TorD-like"/>
    <property type="match status" value="1"/>
</dbReference>
<dbReference type="InterPro" id="IPR020945">
    <property type="entry name" value="DMSO/NO3_reduct_chaperone"/>
</dbReference>
<reference evidence="3 4" key="1">
    <citation type="submission" date="2021-02" db="EMBL/GenBank/DDBJ databases">
        <title>Alicyclobacillus curvatus sp. nov. and Alicyclobacillus mengziensis sp. nov., two acidophilic bacteria isolated from acid mine drainage.</title>
        <authorList>
            <person name="Huang Y."/>
        </authorList>
    </citation>
    <scope>NUCLEOTIDE SEQUENCE [LARGE SCALE GENOMIC DNA]</scope>
    <source>
        <strain evidence="3 4">S30H14</strain>
    </source>
</reference>
<name>A0A9X7Z5S9_9BACL</name>
<dbReference type="InterPro" id="IPR036411">
    <property type="entry name" value="TorD-like_sf"/>
</dbReference>
<evidence type="ECO:0000256" key="2">
    <source>
        <dbReference type="SAM" id="MobiDB-lite"/>
    </source>
</evidence>
<gene>
    <name evidence="3" type="primary">narJ</name>
    <name evidence="3" type="ORF">JZ786_13530</name>
</gene>
<dbReference type="GO" id="GO:0016530">
    <property type="term" value="F:metallochaperone activity"/>
    <property type="evidence" value="ECO:0007669"/>
    <property type="project" value="TreeGrafter"/>
</dbReference>
<organism evidence="3 4">
    <name type="scientific">Alicyclobacillus mengziensis</name>
    <dbReference type="NCBI Taxonomy" id="2931921"/>
    <lineage>
        <taxon>Bacteria</taxon>
        <taxon>Bacillati</taxon>
        <taxon>Bacillota</taxon>
        <taxon>Bacilli</taxon>
        <taxon>Bacillales</taxon>
        <taxon>Alicyclobacillaceae</taxon>
        <taxon>Alicyclobacillus</taxon>
    </lineage>
</organism>
<dbReference type="Pfam" id="PF02613">
    <property type="entry name" value="Nitrate_red_del"/>
    <property type="match status" value="1"/>
</dbReference>
<evidence type="ECO:0000313" key="4">
    <source>
        <dbReference type="Proteomes" id="UP000663505"/>
    </source>
</evidence>
<dbReference type="Proteomes" id="UP000663505">
    <property type="component" value="Chromosome"/>
</dbReference>
<accession>A0A9X7Z5S9</accession>
<proteinExistence type="predicted"/>
<dbReference type="NCBIfam" id="TIGR00684">
    <property type="entry name" value="narJ"/>
    <property type="match status" value="1"/>
</dbReference>
<dbReference type="RefSeq" id="WP_206654955.1">
    <property type="nucleotide sequence ID" value="NZ_CP071182.1"/>
</dbReference>
<evidence type="ECO:0000313" key="3">
    <source>
        <dbReference type="EMBL" id="QSO45586.1"/>
    </source>
</evidence>
<protein>
    <submittedName>
        <fullName evidence="3">Nitrate reductase molybdenum cofactor assembly chaperone</fullName>
    </submittedName>
</protein>
<keyword evidence="1" id="KW-0534">Nitrate assimilation</keyword>
<dbReference type="AlphaFoldDB" id="A0A9X7Z5S9"/>
<feature type="region of interest" description="Disordered" evidence="2">
    <location>
        <begin position="1"/>
        <end position="38"/>
    </location>
</feature>
<dbReference type="PANTHER" id="PTHR43680:SF2">
    <property type="entry name" value="NITRATE REDUCTASE MOLYBDENUM COFACTOR ASSEMBLY CHAPERONE NARJ"/>
    <property type="match status" value="1"/>
</dbReference>
<dbReference type="GO" id="GO:0042128">
    <property type="term" value="P:nitrate assimilation"/>
    <property type="evidence" value="ECO:0007669"/>
    <property type="project" value="UniProtKB-KW"/>
</dbReference>
<feature type="compositionally biased region" description="Polar residues" evidence="2">
    <location>
        <begin position="1"/>
        <end position="10"/>
    </location>
</feature>
<dbReference type="PANTHER" id="PTHR43680">
    <property type="entry name" value="NITRATE REDUCTASE MOLYBDENUM COFACTOR ASSEMBLY CHAPERONE"/>
    <property type="match status" value="1"/>
</dbReference>
<dbReference type="SUPFAM" id="SSF89155">
    <property type="entry name" value="TorD-like"/>
    <property type="match status" value="1"/>
</dbReference>
<dbReference type="KEGG" id="afx:JZ786_13530"/>
<dbReference type="GO" id="GO:0051082">
    <property type="term" value="F:unfolded protein binding"/>
    <property type="evidence" value="ECO:0007669"/>
    <property type="project" value="InterPro"/>
</dbReference>